<evidence type="ECO:0000259" key="5">
    <source>
        <dbReference type="SMART" id="SM00797"/>
    </source>
</evidence>
<reference evidence="6 7" key="1">
    <citation type="submission" date="2020-10" db="EMBL/GenBank/DDBJ databases">
        <title>Aquamicrobium zhengzhouensis sp. nov., a exopolysaccharide producing bacterium isolated from farmland soil.</title>
        <authorList>
            <person name="Wang X."/>
        </authorList>
    </citation>
    <scope>NUCLEOTIDE SEQUENCE [LARGE SCALE GENOMIC DNA]</scope>
    <source>
        <strain evidence="7">cd-1</strain>
    </source>
</reference>
<dbReference type="NCBIfam" id="TIGR00724">
    <property type="entry name" value="urea_amlyse_rel"/>
    <property type="match status" value="1"/>
</dbReference>
<accession>A0ABS0SDE6</accession>
<dbReference type="SMART" id="SM00796">
    <property type="entry name" value="AHS1"/>
    <property type="match status" value="1"/>
</dbReference>
<keyword evidence="3" id="KW-0067">ATP-binding</keyword>
<dbReference type="InterPro" id="IPR029000">
    <property type="entry name" value="Cyclophilin-like_dom_sf"/>
</dbReference>
<keyword evidence="2 6" id="KW-0378">Hydrolase</keyword>
<dbReference type="PANTHER" id="PTHR43309">
    <property type="entry name" value="5-OXOPROLINASE SUBUNIT C"/>
    <property type="match status" value="1"/>
</dbReference>
<proteinExistence type="predicted"/>
<keyword evidence="1" id="KW-0547">Nucleotide-binding</keyword>
<dbReference type="EC" id="3.5.2.9" evidence="6"/>
<feature type="domain" description="Carboxyltransferase" evidence="5">
    <location>
        <begin position="257"/>
        <end position="534"/>
    </location>
</feature>
<evidence type="ECO:0000256" key="1">
    <source>
        <dbReference type="ARBA" id="ARBA00022741"/>
    </source>
</evidence>
<comment type="caution">
    <text evidence="6">The sequence shown here is derived from an EMBL/GenBank/DDBJ whole genome shotgun (WGS) entry which is preliminary data.</text>
</comment>
<dbReference type="SMART" id="SM00797">
    <property type="entry name" value="AHS2"/>
    <property type="match status" value="1"/>
</dbReference>
<dbReference type="Pfam" id="PF02626">
    <property type="entry name" value="CT_A_B"/>
    <property type="match status" value="1"/>
</dbReference>
<dbReference type="Gene3D" id="3.30.1360.40">
    <property type="match status" value="1"/>
</dbReference>
<dbReference type="EMBL" id="JADGMQ010000007">
    <property type="protein sequence ID" value="MBI1621315.1"/>
    <property type="molecule type" value="Genomic_DNA"/>
</dbReference>
<evidence type="ECO:0000313" key="7">
    <source>
        <dbReference type="Proteomes" id="UP000601789"/>
    </source>
</evidence>
<dbReference type="SUPFAM" id="SSF50891">
    <property type="entry name" value="Cyclophilin-like"/>
    <property type="match status" value="2"/>
</dbReference>
<protein>
    <submittedName>
        <fullName evidence="6">5-oxoprolinase subunit PxpB</fullName>
        <ecNumber evidence="6">3.5.2.9</ecNumber>
    </submittedName>
</protein>
<dbReference type="InterPro" id="IPR052708">
    <property type="entry name" value="PxpC"/>
</dbReference>
<dbReference type="Pfam" id="PF02682">
    <property type="entry name" value="CT_C_D"/>
    <property type="match status" value="1"/>
</dbReference>
<evidence type="ECO:0000259" key="4">
    <source>
        <dbReference type="SMART" id="SM00796"/>
    </source>
</evidence>
<dbReference type="GO" id="GO:0017168">
    <property type="term" value="F:5-oxoprolinase (ATP-hydrolyzing) activity"/>
    <property type="evidence" value="ECO:0007669"/>
    <property type="project" value="UniProtKB-EC"/>
</dbReference>
<sequence length="534" mass="56114">MQNSPSSSSRARVLPMRPGAFLIEFDTLAEVMSASAGLTADPVAGIEEFVPGARTLLVRHDAQITNRNEIVEQVLARSADTDLGQAGEIVEIPVVYDGEDLTDVAQILGCDVDEVIRRHTETIFSVAFTGFAPGFAYLSGGTTNLHVPRRSSPRTIVPEGAVGLAGEFTGVYPKASPGGWQLIGRTDLAMFDINREPAALLRPGLRVRFRAVQSFETLRENTAVSAVRKADAACSIEVISAPLPVLAQDLGRPGLSQHGISLSGAADSASYLSANRIVGNARSAVALEIPPAPFTFRVNGKIVAAVTGAAESIAVLDSDGARTSLKSWTALALDDGDVVTIEAPSAGVRSYLAVRGGFDFTLVLGSASADTLAQLGPEPVKAGDLVPLNPTKTRLAVQPTAEPAFAMPRAGDTVALDVYLGPRHDWFTQDAVGQFLSQEWVVGQQSNRVGMRLTGDALERLVQGELPSEATLAGAIQVPANGQPVLFLKDHPVTGGYPVIATLRAEQLGLASQIPAGARIRFNAIGSTNMNGRT</sequence>
<organism evidence="6 7">
    <name type="scientific">Aquamicrobium zhengzhouense</name>
    <dbReference type="NCBI Taxonomy" id="2781738"/>
    <lineage>
        <taxon>Bacteria</taxon>
        <taxon>Pseudomonadati</taxon>
        <taxon>Pseudomonadota</taxon>
        <taxon>Alphaproteobacteria</taxon>
        <taxon>Hyphomicrobiales</taxon>
        <taxon>Phyllobacteriaceae</taxon>
        <taxon>Aquamicrobium</taxon>
    </lineage>
</organism>
<dbReference type="Proteomes" id="UP000601789">
    <property type="component" value="Unassembled WGS sequence"/>
</dbReference>
<evidence type="ECO:0000313" key="6">
    <source>
        <dbReference type="EMBL" id="MBI1621315.1"/>
    </source>
</evidence>
<dbReference type="SUPFAM" id="SSF160467">
    <property type="entry name" value="PH0987 N-terminal domain-like"/>
    <property type="match status" value="1"/>
</dbReference>
<dbReference type="Gene3D" id="2.40.100.10">
    <property type="entry name" value="Cyclophilin-like"/>
    <property type="match status" value="2"/>
</dbReference>
<keyword evidence="7" id="KW-1185">Reference proteome</keyword>
<gene>
    <name evidence="6" type="primary">pxpB</name>
    <name evidence="6" type="ORF">IOD40_11640</name>
</gene>
<evidence type="ECO:0000256" key="2">
    <source>
        <dbReference type="ARBA" id="ARBA00022801"/>
    </source>
</evidence>
<dbReference type="InterPro" id="IPR003778">
    <property type="entry name" value="CT_A_B"/>
</dbReference>
<dbReference type="InterPro" id="IPR010016">
    <property type="entry name" value="PxpB"/>
</dbReference>
<dbReference type="NCBIfam" id="TIGR00370">
    <property type="entry name" value="5-oxoprolinase subunit PxpB"/>
    <property type="match status" value="1"/>
</dbReference>
<name>A0ABS0SDE6_9HYPH</name>
<feature type="domain" description="Carboxyltransferase" evidence="4">
    <location>
        <begin position="11"/>
        <end position="201"/>
    </location>
</feature>
<dbReference type="PANTHER" id="PTHR43309:SF3">
    <property type="entry name" value="5-OXOPROLINASE SUBUNIT C"/>
    <property type="match status" value="1"/>
</dbReference>
<dbReference type="InterPro" id="IPR003833">
    <property type="entry name" value="CT_C_D"/>
</dbReference>
<evidence type="ECO:0000256" key="3">
    <source>
        <dbReference type="ARBA" id="ARBA00022840"/>
    </source>
</evidence>